<comment type="catalytic activity">
    <reaction evidence="3">
        <text>3',5'-cyclic UMP + H2O = UMP + H(+)</text>
        <dbReference type="Rhea" id="RHEA:70575"/>
        <dbReference type="ChEBI" id="CHEBI:15377"/>
        <dbReference type="ChEBI" id="CHEBI:15378"/>
        <dbReference type="ChEBI" id="CHEBI:57865"/>
        <dbReference type="ChEBI" id="CHEBI:184387"/>
    </reaction>
    <physiologicalReaction direction="left-to-right" evidence="3">
        <dbReference type="Rhea" id="RHEA:70576"/>
    </physiologicalReaction>
</comment>
<dbReference type="Pfam" id="PF00753">
    <property type="entry name" value="Lactamase_B"/>
    <property type="match status" value="1"/>
</dbReference>
<dbReference type="Proteomes" id="UP000293142">
    <property type="component" value="Unassembled WGS sequence"/>
</dbReference>
<evidence type="ECO:0000256" key="3">
    <source>
        <dbReference type="ARBA" id="ARBA00048505"/>
    </source>
</evidence>
<keyword evidence="6" id="KW-1185">Reference proteome</keyword>
<evidence type="ECO:0000313" key="6">
    <source>
        <dbReference type="Proteomes" id="UP000293142"/>
    </source>
</evidence>
<evidence type="ECO:0000259" key="4">
    <source>
        <dbReference type="Pfam" id="PF00753"/>
    </source>
</evidence>
<comment type="catalytic activity">
    <reaction evidence="1">
        <text>3',5'-cyclic CMP + H2O = CMP + H(+)</text>
        <dbReference type="Rhea" id="RHEA:72675"/>
        <dbReference type="ChEBI" id="CHEBI:15377"/>
        <dbReference type="ChEBI" id="CHEBI:15378"/>
        <dbReference type="ChEBI" id="CHEBI:58003"/>
        <dbReference type="ChEBI" id="CHEBI:60377"/>
    </reaction>
    <physiologicalReaction direction="left-to-right" evidence="1">
        <dbReference type="Rhea" id="RHEA:72676"/>
    </physiologicalReaction>
</comment>
<dbReference type="AlphaFoldDB" id="A0A4Q9DTD3"/>
<evidence type="ECO:0000256" key="1">
    <source>
        <dbReference type="ARBA" id="ARBA00034221"/>
    </source>
</evidence>
<name>A0A4Q9DTD3_9BACL</name>
<dbReference type="PANTHER" id="PTHR30619">
    <property type="entry name" value="DNA INTERNALIZATION/COMPETENCE PROTEIN COMEC/REC2"/>
    <property type="match status" value="1"/>
</dbReference>
<sequence length="316" mass="35532">MSQSTEYWANNEYVRIATFDLNSRESTPLGEPSQLPADSFLISRYSGNTSFHILIDAGKKDQAKMRIIPQLLQMGIGKLDMAVVSHPHQDHFGGFIDILNYSGIEVGQLIYAPVDENDIERGDLDPLNYETWREFTEVLRQSGIACRKIMRDETGGTIRIDSDLYLDIIDVPLFRQDSSERVNINNLNLVLKLQYKEFTALFPGDCAVKQSGEIMASAAGDRITDLFMLKAAHHGGTQSLTPEFIASCNARIVIIPSNYYIVEQAAVFADNIREYGKNGAKLLRTDLYRTIELQTDGYSVRCSAESPDETDYSFFP</sequence>
<accession>A0A4Q9DTD3</accession>
<dbReference type="InterPro" id="IPR052159">
    <property type="entry name" value="Competence_DNA_uptake"/>
</dbReference>
<dbReference type="InterPro" id="IPR001279">
    <property type="entry name" value="Metallo-B-lactamas"/>
</dbReference>
<protein>
    <submittedName>
        <fullName evidence="5">MBL fold metallo-hydrolase</fullName>
    </submittedName>
</protein>
<keyword evidence="5" id="KW-0378">Hydrolase</keyword>
<dbReference type="SUPFAM" id="SSF56281">
    <property type="entry name" value="Metallo-hydrolase/oxidoreductase"/>
    <property type="match status" value="1"/>
</dbReference>
<reference evidence="5 6" key="1">
    <citation type="submission" date="2019-02" db="EMBL/GenBank/DDBJ databases">
        <title>Paenibacillus sp. nov., isolated from surface-sterilized tissue of Thalictrum simplex L.</title>
        <authorList>
            <person name="Tuo L."/>
        </authorList>
    </citation>
    <scope>NUCLEOTIDE SEQUENCE [LARGE SCALE GENOMIC DNA]</scope>
    <source>
        <strain evidence="5 6">N2SHLJ1</strain>
    </source>
</reference>
<comment type="caution">
    <text evidence="5">The sequence shown here is derived from an EMBL/GenBank/DDBJ whole genome shotgun (WGS) entry which is preliminary data.</text>
</comment>
<dbReference type="OrthoDB" id="9761531at2"/>
<organism evidence="5 6">
    <name type="scientific">Paenibacillus thalictri</name>
    <dbReference type="NCBI Taxonomy" id="2527873"/>
    <lineage>
        <taxon>Bacteria</taxon>
        <taxon>Bacillati</taxon>
        <taxon>Bacillota</taxon>
        <taxon>Bacilli</taxon>
        <taxon>Bacillales</taxon>
        <taxon>Paenibacillaceae</taxon>
        <taxon>Paenibacillus</taxon>
    </lineage>
</organism>
<proteinExistence type="predicted"/>
<comment type="function">
    <text evidence="2">Counteracts the endogenous Pycsar antiviral defense system. Phosphodiesterase that enables metal-dependent hydrolysis of host cyclic nucleotide Pycsar defense signals such as cCMP and cUMP.</text>
</comment>
<feature type="domain" description="Metallo-beta-lactamase" evidence="4">
    <location>
        <begin position="38"/>
        <end position="104"/>
    </location>
</feature>
<dbReference type="GO" id="GO:0016787">
    <property type="term" value="F:hydrolase activity"/>
    <property type="evidence" value="ECO:0007669"/>
    <property type="project" value="UniProtKB-KW"/>
</dbReference>
<dbReference type="RefSeq" id="WP_131013586.1">
    <property type="nucleotide sequence ID" value="NZ_SIRE01000008.1"/>
</dbReference>
<dbReference type="PANTHER" id="PTHR30619:SF1">
    <property type="entry name" value="RECOMBINATION PROTEIN 2"/>
    <property type="match status" value="1"/>
</dbReference>
<evidence type="ECO:0000256" key="2">
    <source>
        <dbReference type="ARBA" id="ARBA00034301"/>
    </source>
</evidence>
<evidence type="ECO:0000313" key="5">
    <source>
        <dbReference type="EMBL" id="TBL78950.1"/>
    </source>
</evidence>
<dbReference type="Gene3D" id="3.60.15.10">
    <property type="entry name" value="Ribonuclease Z/Hydroxyacylglutathione hydrolase-like"/>
    <property type="match status" value="1"/>
</dbReference>
<gene>
    <name evidence="5" type="ORF">EYB31_12020</name>
</gene>
<dbReference type="InterPro" id="IPR036866">
    <property type="entry name" value="RibonucZ/Hydroxyglut_hydro"/>
</dbReference>
<dbReference type="EMBL" id="SIRE01000008">
    <property type="protein sequence ID" value="TBL78950.1"/>
    <property type="molecule type" value="Genomic_DNA"/>
</dbReference>